<dbReference type="Proteomes" id="UP000011135">
    <property type="component" value="Unassembled WGS sequence"/>
</dbReference>
<name>L8JW15_9BACT</name>
<keyword evidence="2" id="KW-1185">Reference proteome</keyword>
<dbReference type="EMBL" id="AMZN01000007">
    <property type="protein sequence ID" value="ELR73231.1"/>
    <property type="molecule type" value="Genomic_DNA"/>
</dbReference>
<organism evidence="1 2">
    <name type="scientific">Fulvivirga imtechensis AK7</name>
    <dbReference type="NCBI Taxonomy" id="1237149"/>
    <lineage>
        <taxon>Bacteria</taxon>
        <taxon>Pseudomonadati</taxon>
        <taxon>Bacteroidota</taxon>
        <taxon>Cytophagia</taxon>
        <taxon>Cytophagales</taxon>
        <taxon>Fulvivirgaceae</taxon>
        <taxon>Fulvivirga</taxon>
    </lineage>
</organism>
<evidence type="ECO:0000313" key="2">
    <source>
        <dbReference type="Proteomes" id="UP000011135"/>
    </source>
</evidence>
<gene>
    <name evidence="1" type="ORF">C900_04742</name>
</gene>
<comment type="caution">
    <text evidence="1">The sequence shown here is derived from an EMBL/GenBank/DDBJ whole genome shotgun (WGS) entry which is preliminary data.</text>
</comment>
<evidence type="ECO:0000313" key="1">
    <source>
        <dbReference type="EMBL" id="ELR73231.1"/>
    </source>
</evidence>
<protein>
    <submittedName>
        <fullName evidence="1">Uncharacterized protein</fullName>
    </submittedName>
</protein>
<sequence>MCIDAFPHMKSEWATRVCIDYWDMALNLVFNFCMLQPETKL</sequence>
<dbReference type="AlphaFoldDB" id="L8JW15"/>
<accession>L8JW15</accession>
<reference evidence="1 2" key="1">
    <citation type="submission" date="2012-12" db="EMBL/GenBank/DDBJ databases">
        <title>Genome assembly of Fulvivirga imtechensis AK7.</title>
        <authorList>
            <person name="Nupur N."/>
            <person name="Khatri I."/>
            <person name="Kumar R."/>
            <person name="Subramanian S."/>
            <person name="Pinnaka A."/>
        </authorList>
    </citation>
    <scope>NUCLEOTIDE SEQUENCE [LARGE SCALE GENOMIC DNA]</scope>
    <source>
        <strain evidence="1 2">AK7</strain>
    </source>
</reference>
<proteinExistence type="predicted"/>